<dbReference type="Proteomes" id="UP000243459">
    <property type="component" value="Chromosome 7"/>
</dbReference>
<proteinExistence type="predicted"/>
<dbReference type="EMBL" id="CM007387">
    <property type="protein sequence ID" value="ONK64020.1"/>
    <property type="molecule type" value="Genomic_DNA"/>
</dbReference>
<organism evidence="1 2">
    <name type="scientific">Asparagus officinalis</name>
    <name type="common">Garden asparagus</name>
    <dbReference type="NCBI Taxonomy" id="4686"/>
    <lineage>
        <taxon>Eukaryota</taxon>
        <taxon>Viridiplantae</taxon>
        <taxon>Streptophyta</taxon>
        <taxon>Embryophyta</taxon>
        <taxon>Tracheophyta</taxon>
        <taxon>Spermatophyta</taxon>
        <taxon>Magnoliopsida</taxon>
        <taxon>Liliopsida</taxon>
        <taxon>Asparagales</taxon>
        <taxon>Asparagaceae</taxon>
        <taxon>Asparagoideae</taxon>
        <taxon>Asparagus</taxon>
    </lineage>
</organism>
<keyword evidence="2" id="KW-1185">Reference proteome</keyword>
<reference evidence="2" key="1">
    <citation type="journal article" date="2017" name="Nat. Commun.">
        <title>The asparagus genome sheds light on the origin and evolution of a young Y chromosome.</title>
        <authorList>
            <person name="Harkess A."/>
            <person name="Zhou J."/>
            <person name="Xu C."/>
            <person name="Bowers J.E."/>
            <person name="Van der Hulst R."/>
            <person name="Ayyampalayam S."/>
            <person name="Mercati F."/>
            <person name="Riccardi P."/>
            <person name="McKain M.R."/>
            <person name="Kakrana A."/>
            <person name="Tang H."/>
            <person name="Ray J."/>
            <person name="Groenendijk J."/>
            <person name="Arikit S."/>
            <person name="Mathioni S.M."/>
            <person name="Nakano M."/>
            <person name="Shan H."/>
            <person name="Telgmann-Rauber A."/>
            <person name="Kanno A."/>
            <person name="Yue Z."/>
            <person name="Chen H."/>
            <person name="Li W."/>
            <person name="Chen Y."/>
            <person name="Xu X."/>
            <person name="Zhang Y."/>
            <person name="Luo S."/>
            <person name="Chen H."/>
            <person name="Gao J."/>
            <person name="Mao Z."/>
            <person name="Pires J.C."/>
            <person name="Luo M."/>
            <person name="Kudrna D."/>
            <person name="Wing R.A."/>
            <person name="Meyers B.C."/>
            <person name="Yi K."/>
            <person name="Kong H."/>
            <person name="Lavrijsen P."/>
            <person name="Sunseri F."/>
            <person name="Falavigna A."/>
            <person name="Ye Y."/>
            <person name="Leebens-Mack J.H."/>
            <person name="Chen G."/>
        </authorList>
    </citation>
    <scope>NUCLEOTIDE SEQUENCE [LARGE SCALE GENOMIC DNA]</scope>
    <source>
        <strain evidence="2">cv. DH0086</strain>
    </source>
</reference>
<sequence length="118" mass="13477">MRAILIDVIKLHPHHEKKSSDEHVFILGHRLDLRGSVLEFKVNQAKALEHFIPPDDHELQSGLRKEVTAYMEALEVAELLAATKGSELDELNKSRVGMEHELIYKDESLKAITKDSRQ</sequence>
<protein>
    <submittedName>
        <fullName evidence="1">Uncharacterized protein</fullName>
    </submittedName>
</protein>
<evidence type="ECO:0000313" key="1">
    <source>
        <dbReference type="EMBL" id="ONK64020.1"/>
    </source>
</evidence>
<evidence type="ECO:0000313" key="2">
    <source>
        <dbReference type="Proteomes" id="UP000243459"/>
    </source>
</evidence>
<gene>
    <name evidence="1" type="ORF">A4U43_C07F21280</name>
</gene>
<name>A0A5P1EIW8_ASPOF</name>
<dbReference type="Gramene" id="ONK64020">
    <property type="protein sequence ID" value="ONK64020"/>
    <property type="gene ID" value="A4U43_C07F21280"/>
</dbReference>
<dbReference type="AlphaFoldDB" id="A0A5P1EIW8"/>
<accession>A0A5P1EIW8</accession>